<name>A0ABQ2WRE8_9GAMM</name>
<accession>A0ABQ2WRE8</accession>
<organism evidence="1 2">
    <name type="scientific">Halomonas johnsoniae</name>
    <dbReference type="NCBI Taxonomy" id="502832"/>
    <lineage>
        <taxon>Bacteria</taxon>
        <taxon>Pseudomonadati</taxon>
        <taxon>Pseudomonadota</taxon>
        <taxon>Gammaproteobacteria</taxon>
        <taxon>Oceanospirillales</taxon>
        <taxon>Halomonadaceae</taxon>
        <taxon>Halomonas</taxon>
    </lineage>
</organism>
<comment type="caution">
    <text evidence="1">The sequence shown here is derived from an EMBL/GenBank/DDBJ whole genome shotgun (WGS) entry which is preliminary data.</text>
</comment>
<dbReference type="EMBL" id="BMXO01000014">
    <property type="protein sequence ID" value="GGW64975.1"/>
    <property type="molecule type" value="Genomic_DNA"/>
</dbReference>
<reference evidence="2" key="1">
    <citation type="journal article" date="2019" name="Int. J. Syst. Evol. Microbiol.">
        <title>The Global Catalogue of Microorganisms (GCM) 10K type strain sequencing project: providing services to taxonomists for standard genome sequencing and annotation.</title>
        <authorList>
            <consortium name="The Broad Institute Genomics Platform"/>
            <consortium name="The Broad Institute Genome Sequencing Center for Infectious Disease"/>
            <person name="Wu L."/>
            <person name="Ma J."/>
        </authorList>
    </citation>
    <scope>NUCLEOTIDE SEQUENCE [LARGE SCALE GENOMIC DNA]</scope>
    <source>
        <strain evidence="2">KCTC 22157</strain>
    </source>
</reference>
<proteinExistence type="predicted"/>
<evidence type="ECO:0000313" key="1">
    <source>
        <dbReference type="EMBL" id="GGW64975.1"/>
    </source>
</evidence>
<evidence type="ECO:0000313" key="2">
    <source>
        <dbReference type="Proteomes" id="UP000647585"/>
    </source>
</evidence>
<gene>
    <name evidence="1" type="ORF">GCM10007158_27150</name>
</gene>
<keyword evidence="2" id="KW-1185">Reference proteome</keyword>
<dbReference type="Proteomes" id="UP000647585">
    <property type="component" value="Unassembled WGS sequence"/>
</dbReference>
<sequence length="68" mass="7275">MLSALLQDRLMAAMHAIKITDGRHAATLRGCQIVQTSNDVHGTSAVLKAFDYNERAGLVQVKIAIGPS</sequence>
<protein>
    <submittedName>
        <fullName evidence="1">Uncharacterized protein</fullName>
    </submittedName>
</protein>